<evidence type="ECO:0000256" key="6">
    <source>
        <dbReference type="RuleBase" id="RU003512"/>
    </source>
</evidence>
<dbReference type="Pfam" id="PF01297">
    <property type="entry name" value="ZnuA"/>
    <property type="match status" value="1"/>
</dbReference>
<organism evidence="8 9">
    <name type="scientific">Roseiterribacter gracilis</name>
    <dbReference type="NCBI Taxonomy" id="2812848"/>
    <lineage>
        <taxon>Bacteria</taxon>
        <taxon>Pseudomonadati</taxon>
        <taxon>Pseudomonadota</taxon>
        <taxon>Alphaproteobacteria</taxon>
        <taxon>Rhodospirillales</taxon>
        <taxon>Roseiterribacteraceae</taxon>
        <taxon>Roseiterribacter</taxon>
    </lineage>
</organism>
<proteinExistence type="inferred from homology"/>
<dbReference type="SUPFAM" id="SSF53807">
    <property type="entry name" value="Helical backbone' metal receptor"/>
    <property type="match status" value="1"/>
</dbReference>
<protein>
    <submittedName>
        <fullName evidence="8">Metal ABC transporter substrate-binding protein</fullName>
    </submittedName>
</protein>
<dbReference type="GO" id="GO:0030313">
    <property type="term" value="C:cell envelope"/>
    <property type="evidence" value="ECO:0007669"/>
    <property type="project" value="UniProtKB-SubCell"/>
</dbReference>
<reference evidence="8" key="1">
    <citation type="submission" date="2021-02" db="EMBL/GenBank/DDBJ databases">
        <title>Genome sequence of Rhodospirillales sp. strain TMPK1 isolated from soil.</title>
        <authorList>
            <person name="Nakai R."/>
            <person name="Kusada H."/>
            <person name="Tamaki H."/>
        </authorList>
    </citation>
    <scope>NUCLEOTIDE SEQUENCE</scope>
    <source>
        <strain evidence="8">TMPK1</strain>
    </source>
</reference>
<evidence type="ECO:0000256" key="4">
    <source>
        <dbReference type="ARBA" id="ARBA00022723"/>
    </source>
</evidence>
<dbReference type="EMBL" id="BOPV01000001">
    <property type="protein sequence ID" value="GIL39018.1"/>
    <property type="molecule type" value="Genomic_DNA"/>
</dbReference>
<dbReference type="PRINTS" id="PR00691">
    <property type="entry name" value="ADHESINB"/>
</dbReference>
<dbReference type="InterPro" id="IPR006127">
    <property type="entry name" value="ZnuA-like"/>
</dbReference>
<comment type="similarity">
    <text evidence="2 6">Belongs to the bacterial solute-binding protein 9 family.</text>
</comment>
<comment type="subcellular location">
    <subcellularLocation>
        <location evidence="1">Cell envelope</location>
    </subcellularLocation>
</comment>
<dbReference type="AlphaFoldDB" id="A0A8S8X6R6"/>
<evidence type="ECO:0000256" key="3">
    <source>
        <dbReference type="ARBA" id="ARBA00022448"/>
    </source>
</evidence>
<keyword evidence="3 6" id="KW-0813">Transport</keyword>
<dbReference type="GO" id="GO:0007155">
    <property type="term" value="P:cell adhesion"/>
    <property type="evidence" value="ECO:0007669"/>
    <property type="project" value="InterPro"/>
</dbReference>
<keyword evidence="9" id="KW-1185">Reference proteome</keyword>
<feature type="signal peptide" evidence="7">
    <location>
        <begin position="1"/>
        <end position="18"/>
    </location>
</feature>
<dbReference type="Gene3D" id="3.40.50.1980">
    <property type="entry name" value="Nitrogenase molybdenum iron protein domain"/>
    <property type="match status" value="2"/>
</dbReference>
<dbReference type="PANTHER" id="PTHR42953">
    <property type="entry name" value="HIGH-AFFINITY ZINC UPTAKE SYSTEM PROTEIN ZNUA-RELATED"/>
    <property type="match status" value="1"/>
</dbReference>
<evidence type="ECO:0000256" key="1">
    <source>
        <dbReference type="ARBA" id="ARBA00004196"/>
    </source>
</evidence>
<dbReference type="GO" id="GO:0046872">
    <property type="term" value="F:metal ion binding"/>
    <property type="evidence" value="ECO:0007669"/>
    <property type="project" value="UniProtKB-KW"/>
</dbReference>
<dbReference type="RefSeq" id="WP_420242119.1">
    <property type="nucleotide sequence ID" value="NZ_BOPV01000001.1"/>
</dbReference>
<accession>A0A8S8X6R6</accession>
<evidence type="ECO:0000256" key="2">
    <source>
        <dbReference type="ARBA" id="ARBA00011028"/>
    </source>
</evidence>
<gene>
    <name evidence="8" type="ORF">TMPK1_12550</name>
</gene>
<keyword evidence="4" id="KW-0479">Metal-binding</keyword>
<sequence length="286" mass="30232">MRFLVCLLLVAFASMAQAAPLKLVASFTVLADLAREVGGEDVEVTSLVGPDSDAHGFEPSPSDARLLAAADLFVVNGLGFDPWAEKLAKSARFPGTLVTASDGVTVRMAADRPDPHAFQSVANARLYARNIANAVVAKLPARADAVRARAAAYDARLAALDADIRSTIETVPADRRVLITNHDAFGYFGAAYGLTLLAVQGLSTESEPSAKAVANLIREIRSRKARAVFLENMTNQNLMQRVARETGAAIGGALYADALSKPGGPATSYVEMMRYNARTVAAALVK</sequence>
<dbReference type="Proteomes" id="UP000681075">
    <property type="component" value="Unassembled WGS sequence"/>
</dbReference>
<dbReference type="GO" id="GO:0030001">
    <property type="term" value="P:metal ion transport"/>
    <property type="evidence" value="ECO:0007669"/>
    <property type="project" value="InterPro"/>
</dbReference>
<comment type="caution">
    <text evidence="8">The sequence shown here is derived from an EMBL/GenBank/DDBJ whole genome shotgun (WGS) entry which is preliminary data.</text>
</comment>
<dbReference type="InterPro" id="IPR006128">
    <property type="entry name" value="Lipoprotein_PsaA-like"/>
</dbReference>
<keyword evidence="5 7" id="KW-0732">Signal</keyword>
<feature type="chain" id="PRO_5035928304" evidence="7">
    <location>
        <begin position="19"/>
        <end position="286"/>
    </location>
</feature>
<dbReference type="PRINTS" id="PR00690">
    <property type="entry name" value="ADHESNFAMILY"/>
</dbReference>
<dbReference type="InterPro" id="IPR006129">
    <property type="entry name" value="AdhesinB"/>
</dbReference>
<dbReference type="PANTHER" id="PTHR42953:SF1">
    <property type="entry name" value="METAL-BINDING PROTEIN HI_0362-RELATED"/>
    <property type="match status" value="1"/>
</dbReference>
<evidence type="ECO:0000313" key="9">
    <source>
        <dbReference type="Proteomes" id="UP000681075"/>
    </source>
</evidence>
<dbReference type="InterPro" id="IPR050492">
    <property type="entry name" value="Bact_metal-bind_prot9"/>
</dbReference>
<evidence type="ECO:0000313" key="8">
    <source>
        <dbReference type="EMBL" id="GIL39018.1"/>
    </source>
</evidence>
<evidence type="ECO:0000256" key="5">
    <source>
        <dbReference type="ARBA" id="ARBA00022729"/>
    </source>
</evidence>
<evidence type="ECO:0000256" key="7">
    <source>
        <dbReference type="SAM" id="SignalP"/>
    </source>
</evidence>
<name>A0A8S8X6R6_9PROT</name>